<organism evidence="4 5">
    <name type="scientific">Xanthomonas nasturtii</name>
    <dbReference type="NCBI Taxonomy" id="1843581"/>
    <lineage>
        <taxon>Bacteria</taxon>
        <taxon>Pseudomonadati</taxon>
        <taxon>Pseudomonadota</taxon>
        <taxon>Gammaproteobacteria</taxon>
        <taxon>Lysobacterales</taxon>
        <taxon>Lysobacteraceae</taxon>
        <taxon>Xanthomonas</taxon>
    </lineage>
</organism>
<keyword evidence="2 4" id="KW-0378">Hydrolase</keyword>
<sequence>MLAWLVCATPALAQPDLSRAIGSTVADRASAWYVFSALRLAAADGQRRYRVRIATPKTPPPTAGYPVVYLLDGNAALMELDAHLLDSLSTLGDAPVLVFIADDSALRIDATGRSLDYTFARFSDGRIETDPLNPQRRSGGAAAFAQLIATRIRPQVAARVAVDTRRQTLWGHSYGGLFVLQVLLTQPQLFQHYVAVDPSLWWGDGFIVDQARRVVAAAQSPSVHTPQMLRGVTVMAGVSDPPARDQTRDTAKERPGRPRADPQAAEDLVALLSSLPGVKADYRPLPGLTHGQTLGASLAPTLREAAAR</sequence>
<accession>A0A3E1KKS2</accession>
<dbReference type="Gene3D" id="3.40.50.1820">
    <property type="entry name" value="alpha/beta hydrolase"/>
    <property type="match status" value="1"/>
</dbReference>
<protein>
    <submittedName>
        <fullName evidence="4">Alpha/beta hydrolase</fullName>
    </submittedName>
</protein>
<dbReference type="Pfam" id="PF00756">
    <property type="entry name" value="Esterase"/>
    <property type="match status" value="1"/>
</dbReference>
<gene>
    <name evidence="4" type="ORF">DZD52_09990</name>
</gene>
<feature type="region of interest" description="Disordered" evidence="3">
    <location>
        <begin position="237"/>
        <end position="263"/>
    </location>
</feature>
<evidence type="ECO:0000256" key="3">
    <source>
        <dbReference type="SAM" id="MobiDB-lite"/>
    </source>
</evidence>
<evidence type="ECO:0000256" key="2">
    <source>
        <dbReference type="ARBA" id="ARBA00022801"/>
    </source>
</evidence>
<dbReference type="InterPro" id="IPR052558">
    <property type="entry name" value="Siderophore_Hydrolase_D"/>
</dbReference>
<evidence type="ECO:0000313" key="4">
    <source>
        <dbReference type="EMBL" id="RFF39461.1"/>
    </source>
</evidence>
<evidence type="ECO:0000256" key="1">
    <source>
        <dbReference type="ARBA" id="ARBA00005622"/>
    </source>
</evidence>
<dbReference type="SUPFAM" id="SSF53474">
    <property type="entry name" value="alpha/beta-Hydrolases"/>
    <property type="match status" value="1"/>
</dbReference>
<evidence type="ECO:0000313" key="5">
    <source>
        <dbReference type="Proteomes" id="UP000259570"/>
    </source>
</evidence>
<dbReference type="InterPro" id="IPR029058">
    <property type="entry name" value="AB_hydrolase_fold"/>
</dbReference>
<feature type="compositionally biased region" description="Basic and acidic residues" evidence="3">
    <location>
        <begin position="242"/>
        <end position="260"/>
    </location>
</feature>
<dbReference type="GO" id="GO:0016788">
    <property type="term" value="F:hydrolase activity, acting on ester bonds"/>
    <property type="evidence" value="ECO:0007669"/>
    <property type="project" value="TreeGrafter"/>
</dbReference>
<comment type="similarity">
    <text evidence="1">Belongs to the esterase D family.</text>
</comment>
<dbReference type="PANTHER" id="PTHR40841">
    <property type="entry name" value="SIDEROPHORE TRIACETYLFUSARININE C ESTERASE"/>
    <property type="match status" value="1"/>
</dbReference>
<dbReference type="InterPro" id="IPR000801">
    <property type="entry name" value="Esterase-like"/>
</dbReference>
<dbReference type="OrthoDB" id="9784036at2"/>
<dbReference type="RefSeq" id="WP_116905757.1">
    <property type="nucleotide sequence ID" value="NZ_CP142084.2"/>
</dbReference>
<dbReference type="Proteomes" id="UP000259570">
    <property type="component" value="Unassembled WGS sequence"/>
</dbReference>
<dbReference type="AlphaFoldDB" id="A0A3E1KKS2"/>
<dbReference type="EMBL" id="QUZM01000015">
    <property type="protein sequence ID" value="RFF39461.1"/>
    <property type="molecule type" value="Genomic_DNA"/>
</dbReference>
<dbReference type="GeneID" id="97213034"/>
<dbReference type="PANTHER" id="PTHR40841:SF2">
    <property type="entry name" value="SIDEROPHORE-DEGRADING ESTERASE (EUROFUNG)"/>
    <property type="match status" value="1"/>
</dbReference>
<name>A0A3E1KKS2_9XANT</name>
<proteinExistence type="inferred from homology"/>
<reference evidence="4 5" key="1">
    <citation type="submission" date="2018-08" db="EMBL/GenBank/DDBJ databases">
        <title>Genome sequencing of X. nasturtii WHRI 8984.</title>
        <authorList>
            <person name="Studholme D.J."/>
            <person name="Mchugh J."/>
            <person name="Vicente J."/>
        </authorList>
    </citation>
    <scope>NUCLEOTIDE SEQUENCE [LARGE SCALE GENOMIC DNA]</scope>
    <source>
        <strain evidence="4 5">WHRI 8984</strain>
    </source>
</reference>
<comment type="caution">
    <text evidence="4">The sequence shown here is derived from an EMBL/GenBank/DDBJ whole genome shotgun (WGS) entry which is preliminary data.</text>
</comment>